<reference evidence="2 5" key="2">
    <citation type="submission" date="2023-11" db="EMBL/GenBank/DDBJ databases">
        <title>MicrobeMod: A computational toolkit for identifying prokaryotic methylation and restriction-modification with nanopore sequencing.</title>
        <authorList>
            <person name="Crits-Christoph A."/>
            <person name="Kang S.C."/>
            <person name="Lee H."/>
            <person name="Ostrov N."/>
        </authorList>
    </citation>
    <scope>NUCLEOTIDE SEQUENCE [LARGE SCALE GENOMIC DNA]</scope>
    <source>
        <strain evidence="2 5">ATCC 29145</strain>
    </source>
</reference>
<evidence type="ECO:0000313" key="5">
    <source>
        <dbReference type="Proteomes" id="UP001277471"/>
    </source>
</evidence>
<dbReference type="EMBL" id="CP032339">
    <property type="protein sequence ID" value="QCO08939.1"/>
    <property type="molecule type" value="Genomic_DNA"/>
</dbReference>
<gene>
    <name evidence="2" type="primary">yhhA</name>
    <name evidence="3" type="ORF">D3868_07775</name>
    <name evidence="2" type="ORF">SIM66_14780</name>
</gene>
<keyword evidence="5" id="KW-1185">Reference proteome</keyword>
<reference evidence="3 4" key="1">
    <citation type="submission" date="2018-09" db="EMBL/GenBank/DDBJ databases">
        <title>Whole genome based analysis of evolution and adaptive divergence in Indian and Brazilian strains of Azospirillum brasilense.</title>
        <authorList>
            <person name="Singh C."/>
            <person name="Tripathi A.K."/>
        </authorList>
    </citation>
    <scope>NUCLEOTIDE SEQUENCE [LARGE SCALE GENOMIC DNA]</scope>
    <source>
        <strain evidence="3 4">MTCC4038</strain>
    </source>
</reference>
<accession>A0A0P0FA36</accession>
<name>A0A0P0FA36_AZOBR</name>
<feature type="compositionally biased region" description="Polar residues" evidence="1">
    <location>
        <begin position="1"/>
        <end position="14"/>
    </location>
</feature>
<evidence type="ECO:0000256" key="1">
    <source>
        <dbReference type="SAM" id="MobiDB-lite"/>
    </source>
</evidence>
<dbReference type="KEGG" id="abf:AMK58_13510"/>
<evidence type="ECO:0000313" key="2">
    <source>
        <dbReference type="EMBL" id="MDX5952442.1"/>
    </source>
</evidence>
<protein>
    <submittedName>
        <fullName evidence="2">YhhA family cyclophane-containing RiPP</fullName>
    </submittedName>
</protein>
<dbReference type="AlphaFoldDB" id="A0A0P0FA36"/>
<organism evidence="3 4">
    <name type="scientific">Azospirillum brasilense</name>
    <dbReference type="NCBI Taxonomy" id="192"/>
    <lineage>
        <taxon>Bacteria</taxon>
        <taxon>Pseudomonadati</taxon>
        <taxon>Pseudomonadota</taxon>
        <taxon>Alphaproteobacteria</taxon>
        <taxon>Rhodospirillales</taxon>
        <taxon>Azospirillaceae</taxon>
        <taxon>Azospirillum</taxon>
    </lineage>
</organism>
<dbReference type="NCBIfam" id="NF041705">
    <property type="entry name" value="RIPP_cyclo_YhhA"/>
    <property type="match status" value="1"/>
</dbReference>
<dbReference type="Proteomes" id="UP001277471">
    <property type="component" value="Unassembled WGS sequence"/>
</dbReference>
<dbReference type="Proteomes" id="UP000298774">
    <property type="component" value="Chromosome"/>
</dbReference>
<dbReference type="RefSeq" id="WP_035683815.1">
    <property type="nucleotide sequence ID" value="NZ_CP012914.1"/>
</dbReference>
<dbReference type="GeneID" id="56449632"/>
<evidence type="ECO:0000313" key="4">
    <source>
        <dbReference type="Proteomes" id="UP000298774"/>
    </source>
</evidence>
<evidence type="ECO:0000313" key="3">
    <source>
        <dbReference type="EMBL" id="QCO08939.1"/>
    </source>
</evidence>
<sequence>MLDSVSMTEPNSGVATDVRGTILRSDTSNPAIQRLQARIRAGSDNGALITSYDRMHHRHSRS</sequence>
<proteinExistence type="predicted"/>
<feature type="region of interest" description="Disordered" evidence="1">
    <location>
        <begin position="1"/>
        <end position="27"/>
    </location>
</feature>
<dbReference type="EMBL" id="JAWXYC010000004">
    <property type="protein sequence ID" value="MDX5952442.1"/>
    <property type="molecule type" value="Genomic_DNA"/>
</dbReference>